<evidence type="ECO:0000313" key="1">
    <source>
        <dbReference type="EMBL" id="MFD1330789.1"/>
    </source>
</evidence>
<dbReference type="EMBL" id="JBHTMX010000006">
    <property type="protein sequence ID" value="MFD1330789.1"/>
    <property type="molecule type" value="Genomic_DNA"/>
</dbReference>
<proteinExistence type="predicted"/>
<protein>
    <submittedName>
        <fullName evidence="1">Uncharacterized protein</fullName>
    </submittedName>
</protein>
<comment type="caution">
    <text evidence="1">The sequence shown here is derived from an EMBL/GenBank/DDBJ whole genome shotgun (WGS) entry which is preliminary data.</text>
</comment>
<accession>A0ABW3Z3L2</accession>
<keyword evidence="2" id="KW-1185">Reference proteome</keyword>
<sequence>MGDKVVNATLLVPQRSHRRAHVGQAKRMADMGLVIGLGRDEA</sequence>
<dbReference type="RefSeq" id="WP_378773984.1">
    <property type="nucleotide sequence ID" value="NZ_JBHTMX010000006.1"/>
</dbReference>
<dbReference type="Proteomes" id="UP001597171">
    <property type="component" value="Unassembled WGS sequence"/>
</dbReference>
<organism evidence="1 2">
    <name type="scientific">Methylopila musalis</name>
    <dbReference type="NCBI Taxonomy" id="1134781"/>
    <lineage>
        <taxon>Bacteria</taxon>
        <taxon>Pseudomonadati</taxon>
        <taxon>Pseudomonadota</taxon>
        <taxon>Alphaproteobacteria</taxon>
        <taxon>Hyphomicrobiales</taxon>
        <taxon>Methylopilaceae</taxon>
        <taxon>Methylopila</taxon>
    </lineage>
</organism>
<evidence type="ECO:0000313" key="2">
    <source>
        <dbReference type="Proteomes" id="UP001597171"/>
    </source>
</evidence>
<name>A0ABW3Z3L2_9HYPH</name>
<reference evidence="2" key="1">
    <citation type="journal article" date="2019" name="Int. J. Syst. Evol. Microbiol.">
        <title>The Global Catalogue of Microorganisms (GCM) 10K type strain sequencing project: providing services to taxonomists for standard genome sequencing and annotation.</title>
        <authorList>
            <consortium name="The Broad Institute Genomics Platform"/>
            <consortium name="The Broad Institute Genome Sequencing Center for Infectious Disease"/>
            <person name="Wu L."/>
            <person name="Ma J."/>
        </authorList>
    </citation>
    <scope>NUCLEOTIDE SEQUENCE [LARGE SCALE GENOMIC DNA]</scope>
    <source>
        <strain evidence="2">CCUG 61696</strain>
    </source>
</reference>
<gene>
    <name evidence="1" type="ORF">ACFQ4O_02125</name>
</gene>